<gene>
    <name evidence="2" type="ORF">SSLN_LOCUS17688</name>
</gene>
<dbReference type="Proteomes" id="UP000275846">
    <property type="component" value="Unassembled WGS sequence"/>
</dbReference>
<accession>A0A3P7DJW6</accession>
<evidence type="ECO:0000256" key="1">
    <source>
        <dbReference type="SAM" id="MobiDB-lite"/>
    </source>
</evidence>
<proteinExistence type="predicted"/>
<reference evidence="2 3" key="1">
    <citation type="submission" date="2018-11" db="EMBL/GenBank/DDBJ databases">
        <authorList>
            <consortium name="Pathogen Informatics"/>
        </authorList>
    </citation>
    <scope>NUCLEOTIDE SEQUENCE [LARGE SCALE GENOMIC DNA]</scope>
    <source>
        <strain evidence="2 3">NST_G2</strain>
    </source>
</reference>
<dbReference type="EMBL" id="UYSU01042934">
    <property type="protein sequence ID" value="VDM04074.1"/>
    <property type="molecule type" value="Genomic_DNA"/>
</dbReference>
<dbReference type="AlphaFoldDB" id="A0A3P7DJW6"/>
<feature type="region of interest" description="Disordered" evidence="1">
    <location>
        <begin position="30"/>
        <end position="64"/>
    </location>
</feature>
<organism evidence="2 3">
    <name type="scientific">Schistocephalus solidus</name>
    <name type="common">Tapeworm</name>
    <dbReference type="NCBI Taxonomy" id="70667"/>
    <lineage>
        <taxon>Eukaryota</taxon>
        <taxon>Metazoa</taxon>
        <taxon>Spiralia</taxon>
        <taxon>Lophotrochozoa</taxon>
        <taxon>Platyhelminthes</taxon>
        <taxon>Cestoda</taxon>
        <taxon>Eucestoda</taxon>
        <taxon>Diphyllobothriidea</taxon>
        <taxon>Diphyllobothriidae</taxon>
        <taxon>Schistocephalus</taxon>
    </lineage>
</organism>
<sequence>MQQYPMLARTPAALHDMSMRLFLATMDATTRGPYPAANTPATENRPPADGGSAPVAETPPEPKN</sequence>
<evidence type="ECO:0000313" key="3">
    <source>
        <dbReference type="Proteomes" id="UP000275846"/>
    </source>
</evidence>
<protein>
    <submittedName>
        <fullName evidence="2">Uncharacterized protein</fullName>
    </submittedName>
</protein>
<keyword evidence="3" id="KW-1185">Reference proteome</keyword>
<name>A0A3P7DJW6_SCHSO</name>
<evidence type="ECO:0000313" key="2">
    <source>
        <dbReference type="EMBL" id="VDM04074.1"/>
    </source>
</evidence>